<evidence type="ECO:0000313" key="2">
    <source>
        <dbReference type="Proteomes" id="UP001319180"/>
    </source>
</evidence>
<dbReference type="Proteomes" id="UP001319180">
    <property type="component" value="Unassembled WGS sequence"/>
</dbReference>
<name>A0AAP2GCC6_9BACT</name>
<evidence type="ECO:0000313" key="1">
    <source>
        <dbReference type="EMBL" id="MBT1686164.1"/>
    </source>
</evidence>
<protein>
    <submittedName>
        <fullName evidence="1">Uncharacterized protein</fullName>
    </submittedName>
</protein>
<dbReference type="EMBL" id="JAHESC010000006">
    <property type="protein sequence ID" value="MBT1686164.1"/>
    <property type="molecule type" value="Genomic_DNA"/>
</dbReference>
<gene>
    <name evidence="1" type="ORF">KK078_06325</name>
</gene>
<dbReference type="InterPro" id="IPR054223">
    <property type="entry name" value="DUF6943"/>
</dbReference>
<keyword evidence="2" id="KW-1185">Reference proteome</keyword>
<comment type="caution">
    <text evidence="1">The sequence shown here is derived from an EMBL/GenBank/DDBJ whole genome shotgun (WGS) entry which is preliminary data.</text>
</comment>
<reference evidence="1 2" key="1">
    <citation type="submission" date="2021-05" db="EMBL/GenBank/DDBJ databases">
        <title>A Polyphasic approach of four new species of the genus Ohtaekwangia: Ohtaekwangia histidinii sp. nov., Ohtaekwangia cretensis sp. nov., Ohtaekwangia indiensis sp. nov., Ohtaekwangia reichenbachii sp. nov. from diverse environment.</title>
        <authorList>
            <person name="Octaviana S."/>
        </authorList>
    </citation>
    <scope>NUCLEOTIDE SEQUENCE [LARGE SCALE GENOMIC DNA]</scope>
    <source>
        <strain evidence="1 2">PWU37</strain>
    </source>
</reference>
<sequence length="136" mass="15768">MKIKTHRMTKEYSGEYFFILAKGNNAGKPLAKPCPNCFVFLAKDAVEKEQFYWLCYGLWEGGFFRQFLTGSVIPFIHLDNLRQVITTAAEKVAGEAESINKIMNMITLLTKHHDTLYEQLNLIKRAKRSLMYKILK</sequence>
<dbReference type="RefSeq" id="WP_254089402.1">
    <property type="nucleotide sequence ID" value="NZ_JAHESC010000006.1"/>
</dbReference>
<accession>A0AAP2GCC6</accession>
<dbReference type="Pfam" id="PF22105">
    <property type="entry name" value="DUF6943"/>
    <property type="match status" value="1"/>
</dbReference>
<proteinExistence type="predicted"/>
<organism evidence="1 2">
    <name type="scientific">Dawidia soli</name>
    <dbReference type="NCBI Taxonomy" id="2782352"/>
    <lineage>
        <taxon>Bacteria</taxon>
        <taxon>Pseudomonadati</taxon>
        <taxon>Bacteroidota</taxon>
        <taxon>Cytophagia</taxon>
        <taxon>Cytophagales</taxon>
        <taxon>Chryseotaleaceae</taxon>
        <taxon>Dawidia</taxon>
    </lineage>
</organism>
<dbReference type="AlphaFoldDB" id="A0AAP2GCC6"/>